<protein>
    <recommendedName>
        <fullName evidence="3">Surface antigen domain-containing protein</fullName>
    </recommendedName>
</protein>
<dbReference type="EMBL" id="CP002279">
    <property type="protein sequence ID" value="AEH89794.1"/>
    <property type="molecule type" value="Genomic_DNA"/>
</dbReference>
<dbReference type="HOGENOM" id="CLU_118535_1_0_5"/>
<gene>
    <name evidence="1" type="ordered locus">Mesop_5378</name>
</gene>
<dbReference type="eggNOG" id="COG4520">
    <property type="taxonomic scope" value="Bacteria"/>
</dbReference>
<proteinExistence type="predicted"/>
<dbReference type="STRING" id="536019.Mesop_5378"/>
<evidence type="ECO:0008006" key="3">
    <source>
        <dbReference type="Google" id="ProtNLM"/>
    </source>
</evidence>
<dbReference type="AlphaFoldDB" id="F7Y8J3"/>
<sequence length="199" mass="20142">MDGTCYGGISIGPGAAGNGQISDKYQYYGDAHFSDDAAPGASMAGSNSRKPVVGMKIRVALVSALLAVSGCTTLSGKGPTVAPTPASTPPSGGKVTTSIISAMGGGLIGGSIGSSLSATEKRNALEAEYKALEYTTSGQKVTWKGDQASRYGEVVPAQPYRVGSQDCRQYTQTVFTGGAGVTARGTACRNTDGSWTPLT</sequence>
<evidence type="ECO:0000313" key="1">
    <source>
        <dbReference type="EMBL" id="AEH89794.1"/>
    </source>
</evidence>
<organism evidence="1 2">
    <name type="scientific">Mesorhizobium opportunistum (strain LMG 24607 / HAMBI 3007 / WSM2075)</name>
    <dbReference type="NCBI Taxonomy" id="536019"/>
    <lineage>
        <taxon>Bacteria</taxon>
        <taxon>Pseudomonadati</taxon>
        <taxon>Pseudomonadota</taxon>
        <taxon>Alphaproteobacteria</taxon>
        <taxon>Hyphomicrobiales</taxon>
        <taxon>Phyllobacteriaceae</taxon>
        <taxon>Mesorhizobium</taxon>
    </lineage>
</organism>
<name>F7Y8J3_MESOW</name>
<dbReference type="Proteomes" id="UP000001623">
    <property type="component" value="Chromosome"/>
</dbReference>
<dbReference type="KEGG" id="mop:Mesop_5378"/>
<evidence type="ECO:0000313" key="2">
    <source>
        <dbReference type="Proteomes" id="UP000001623"/>
    </source>
</evidence>
<accession>F7Y8J3</accession>
<reference evidence="1 2" key="1">
    <citation type="submission" date="2010-10" db="EMBL/GenBank/DDBJ databases">
        <title>Complete sequence of Mesorhizobium opportunistum WSM2075.</title>
        <authorList>
            <consortium name="US DOE Joint Genome Institute"/>
            <person name="Lucas S."/>
            <person name="Copeland A."/>
            <person name="Lapidus A."/>
            <person name="Cheng J.-F."/>
            <person name="Bruce D."/>
            <person name="Goodwin L."/>
            <person name="Pitluck S."/>
            <person name="Chertkov O."/>
            <person name="Misra M."/>
            <person name="Detter J.C."/>
            <person name="Han C."/>
            <person name="Tapia R."/>
            <person name="Land M."/>
            <person name="Hauser L."/>
            <person name="Kyrpides N."/>
            <person name="Ovchinnikova G."/>
            <person name="Mavrommatis K.M."/>
            <person name="Tiwari R.P."/>
            <person name="Howieson J.G."/>
            <person name="O'Hara G.W."/>
            <person name="Nandasena K.G."/>
            <person name="Woyke T."/>
        </authorList>
    </citation>
    <scope>NUCLEOTIDE SEQUENCE [LARGE SCALE GENOMIC DNA]</scope>
    <source>
        <strain evidence="2">LMG 24607 / HAMBI 3007 / WSM2075</strain>
    </source>
</reference>